<organism evidence="2 3">
    <name type="scientific">Gomphillus americanus</name>
    <dbReference type="NCBI Taxonomy" id="1940652"/>
    <lineage>
        <taxon>Eukaryota</taxon>
        <taxon>Fungi</taxon>
        <taxon>Dikarya</taxon>
        <taxon>Ascomycota</taxon>
        <taxon>Pezizomycotina</taxon>
        <taxon>Lecanoromycetes</taxon>
        <taxon>OSLEUM clade</taxon>
        <taxon>Ostropomycetidae</taxon>
        <taxon>Ostropales</taxon>
        <taxon>Graphidaceae</taxon>
        <taxon>Gomphilloideae</taxon>
        <taxon>Gomphillus</taxon>
    </lineage>
</organism>
<keyword evidence="3" id="KW-1185">Reference proteome</keyword>
<feature type="region of interest" description="Disordered" evidence="1">
    <location>
        <begin position="579"/>
        <end position="608"/>
    </location>
</feature>
<comment type="caution">
    <text evidence="2">The sequence shown here is derived from an EMBL/GenBank/DDBJ whole genome shotgun (WGS) entry which is preliminary data.</text>
</comment>
<feature type="compositionally biased region" description="Low complexity" evidence="1">
    <location>
        <begin position="780"/>
        <end position="796"/>
    </location>
</feature>
<protein>
    <submittedName>
        <fullName evidence="2">Uncharacterized protein</fullName>
    </submittedName>
</protein>
<feature type="compositionally biased region" description="Polar residues" evidence="1">
    <location>
        <begin position="491"/>
        <end position="501"/>
    </location>
</feature>
<feature type="compositionally biased region" description="Polar residues" evidence="1">
    <location>
        <begin position="697"/>
        <end position="733"/>
    </location>
</feature>
<feature type="region of interest" description="Disordered" evidence="1">
    <location>
        <begin position="488"/>
        <end position="531"/>
    </location>
</feature>
<feature type="compositionally biased region" description="Basic and acidic residues" evidence="1">
    <location>
        <begin position="375"/>
        <end position="413"/>
    </location>
</feature>
<feature type="compositionally biased region" description="Low complexity" evidence="1">
    <location>
        <begin position="593"/>
        <end position="606"/>
    </location>
</feature>
<dbReference type="EMBL" id="CAJPDQ010000004">
    <property type="protein sequence ID" value="CAF9908447.1"/>
    <property type="molecule type" value="Genomic_DNA"/>
</dbReference>
<feature type="compositionally biased region" description="Basic residues" evidence="1">
    <location>
        <begin position="797"/>
        <end position="807"/>
    </location>
</feature>
<feature type="compositionally biased region" description="Polar residues" evidence="1">
    <location>
        <begin position="754"/>
        <end position="765"/>
    </location>
</feature>
<evidence type="ECO:0000313" key="3">
    <source>
        <dbReference type="Proteomes" id="UP000664169"/>
    </source>
</evidence>
<feature type="compositionally biased region" description="Low complexity" evidence="1">
    <location>
        <begin position="511"/>
        <end position="525"/>
    </location>
</feature>
<feature type="compositionally biased region" description="Polar residues" evidence="1">
    <location>
        <begin position="321"/>
        <end position="336"/>
    </location>
</feature>
<proteinExistence type="predicted"/>
<feature type="region of interest" description="Disordered" evidence="1">
    <location>
        <begin position="697"/>
        <end position="823"/>
    </location>
</feature>
<feature type="region of interest" description="Disordered" evidence="1">
    <location>
        <begin position="454"/>
        <end position="473"/>
    </location>
</feature>
<feature type="compositionally biased region" description="Basic and acidic residues" evidence="1">
    <location>
        <begin position="341"/>
        <end position="350"/>
    </location>
</feature>
<accession>A0A8H3EQM1</accession>
<reference evidence="2" key="1">
    <citation type="submission" date="2021-03" db="EMBL/GenBank/DDBJ databases">
        <authorList>
            <person name="Tagirdzhanova G."/>
        </authorList>
    </citation>
    <scope>NUCLEOTIDE SEQUENCE</scope>
</reference>
<gene>
    <name evidence="2" type="ORF">GOMPHAMPRED_006165</name>
</gene>
<evidence type="ECO:0000313" key="2">
    <source>
        <dbReference type="EMBL" id="CAF9908447.1"/>
    </source>
</evidence>
<dbReference type="AlphaFoldDB" id="A0A8H3EQM1"/>
<evidence type="ECO:0000256" key="1">
    <source>
        <dbReference type="SAM" id="MobiDB-lite"/>
    </source>
</evidence>
<sequence>MIGSGTQRSAPAMGIGNYNNRNHLSVPLLPGEDLISLDDQPVIPSCNSMPFQRMQSLPQPLNTVGRPAVIGQYTTPSYLDNVQGGGNLQCRMDNTIHHTRQPQILPQYGPFGSTPGYQNPGMKQAGAYHNFVFPQQTNNSGYIGSQTPHFPVPFQQAPRPRGLFNFPTPADDTSRPVTNLGPFQHGMVNNRSGSASCTSNIRSNTLAQNTGPRVNLPRNAKPFVVFEKEGASKTVSIPVVPVAPSPGTKTAVDAGQIKQVANPVVPPIKLETNPQHSARERIIKQQIAKVVSLPTCPWSQLEQRKGKLGHNAVTRKRSPKNRQANSWSRNVPTVRNNPPKDSGKLPEKIPPHNVVAQSQTAKRIIRKVLFNDRAGEVKQGPDKDVARNKSPEIVESQAPDKEELQSNKDETVSDRNYSTPKLQPEIEMPLASSKISPNPGKRLLSFDELCRSSSNTVEQAPHPSISSMTEAGKDRPLTLNELMQLRDDAASKSSNSTTLGSPSLGGKADQQDSSDGSQVSSEQSSALVIRPSLDTSRQLSLTDSNQGLTENVLETQPMVILPAPKQSLFSVEVKSTSTPTIPQAVGSSNTPISEAANSTTTESSTNPCSVLDPTSLKDDPAEEFPCRFCPDEYRTASSRDSHESTCRRKAGWPKNCCFCGVPLSNRDTLTVHAQSCTKTRAESLQKTSLSKYVLSNSATKANKQTPAANSSGSTTKVTRAPTQASSAPSNGTSRRNRKGTPGAAKLVPNAAKTGINTEPNMITNKTPTPTPTAAVQAHASTSTPNEPSTSTSNRAAYRSRRRRRAAKKPLVPEEKKSGLSNAT</sequence>
<dbReference type="Proteomes" id="UP000664169">
    <property type="component" value="Unassembled WGS sequence"/>
</dbReference>
<feature type="region of interest" description="Disordered" evidence="1">
    <location>
        <begin position="375"/>
        <end position="439"/>
    </location>
</feature>
<name>A0A8H3EQM1_9LECA</name>
<feature type="compositionally biased region" description="Polar residues" evidence="1">
    <location>
        <begin position="454"/>
        <end position="469"/>
    </location>
</feature>
<feature type="compositionally biased region" description="Polar residues" evidence="1">
    <location>
        <begin position="579"/>
        <end position="592"/>
    </location>
</feature>
<feature type="region of interest" description="Disordered" evidence="1">
    <location>
        <begin position="304"/>
        <end position="360"/>
    </location>
</feature>